<organism evidence="1 2">
    <name type="scientific">Solanum commersonii</name>
    <name type="common">Commerson's wild potato</name>
    <name type="synonym">Commerson's nightshade</name>
    <dbReference type="NCBI Taxonomy" id="4109"/>
    <lineage>
        <taxon>Eukaryota</taxon>
        <taxon>Viridiplantae</taxon>
        <taxon>Streptophyta</taxon>
        <taxon>Embryophyta</taxon>
        <taxon>Tracheophyta</taxon>
        <taxon>Spermatophyta</taxon>
        <taxon>Magnoliopsida</taxon>
        <taxon>eudicotyledons</taxon>
        <taxon>Gunneridae</taxon>
        <taxon>Pentapetalae</taxon>
        <taxon>asterids</taxon>
        <taxon>lamiids</taxon>
        <taxon>Solanales</taxon>
        <taxon>Solanaceae</taxon>
        <taxon>Solanoideae</taxon>
        <taxon>Solaneae</taxon>
        <taxon>Solanum</taxon>
    </lineage>
</organism>
<dbReference type="Proteomes" id="UP000824120">
    <property type="component" value="Chromosome 3"/>
</dbReference>
<accession>A0A9J5ZZT5</accession>
<reference evidence="1 2" key="1">
    <citation type="submission" date="2020-09" db="EMBL/GenBank/DDBJ databases">
        <title>De no assembly of potato wild relative species, Solanum commersonii.</title>
        <authorList>
            <person name="Cho K."/>
        </authorList>
    </citation>
    <scope>NUCLEOTIDE SEQUENCE [LARGE SCALE GENOMIC DNA]</scope>
    <source>
        <strain evidence="1">LZ3.2</strain>
        <tissue evidence="1">Leaf</tissue>
    </source>
</reference>
<protein>
    <submittedName>
        <fullName evidence="1">Uncharacterized protein</fullName>
    </submittedName>
</protein>
<dbReference type="EMBL" id="JACXVP010000003">
    <property type="protein sequence ID" value="KAG5617563.1"/>
    <property type="molecule type" value="Genomic_DNA"/>
</dbReference>
<dbReference type="AlphaFoldDB" id="A0A9J5ZZT5"/>
<keyword evidence="2" id="KW-1185">Reference proteome</keyword>
<name>A0A9J5ZZT5_SOLCO</name>
<proteinExistence type="predicted"/>
<evidence type="ECO:0000313" key="2">
    <source>
        <dbReference type="Proteomes" id="UP000824120"/>
    </source>
</evidence>
<comment type="caution">
    <text evidence="1">The sequence shown here is derived from an EMBL/GenBank/DDBJ whole genome shotgun (WGS) entry which is preliminary data.</text>
</comment>
<evidence type="ECO:0000313" key="1">
    <source>
        <dbReference type="EMBL" id="KAG5617563.1"/>
    </source>
</evidence>
<gene>
    <name evidence="1" type="ORF">H5410_017387</name>
</gene>
<sequence length="205" mass="22895">MLSVDAKIYTLTYTEKTTATTMIDHPQSPAKSSTNFLATKTQKTATGATIRKIVIKTDLTSESILQQLSSHRIRRDFSYFASTTKPLPTLEPEIFTTKYFLHLRVHGTLNPTNCRNLPTITATAILRAKVFKAKFSRQKLKQSTKFRKNGGNSSYSTISNRIISLRLLCQNRRVEEKGQITYITALPGLISPYKGGLIGYTTAGI</sequence>